<dbReference type="GeneID" id="20217695"/>
<dbReference type="OrthoDB" id="10039145at2759"/>
<keyword evidence="4 14" id="KW-0813">Transport</keyword>
<comment type="similarity">
    <text evidence="2 14">Belongs to the SMDT1/EMRE family.</text>
</comment>
<comment type="subcellular location">
    <subcellularLocation>
        <location evidence="1 14">Mitochondrion inner membrane</location>
        <topology evidence="1 14">Single-pass membrane protein</topology>
    </subcellularLocation>
</comment>
<evidence type="ECO:0000256" key="3">
    <source>
        <dbReference type="ARBA" id="ARBA00022180"/>
    </source>
</evidence>
<protein>
    <recommendedName>
        <fullName evidence="3 14">Essential MCU regulator, mitochondrial</fullName>
    </recommendedName>
    <alternativeName>
        <fullName evidence="14">Single-pass membrane protein with aspartate-rich tail 1, mitochondrial</fullName>
    </alternativeName>
</protein>
<dbReference type="EMBL" id="AMQM01002737">
    <property type="status" value="NOT_ANNOTATED_CDS"/>
    <property type="molecule type" value="Genomic_DNA"/>
</dbReference>
<evidence type="ECO:0000256" key="10">
    <source>
        <dbReference type="ARBA" id="ARBA00022989"/>
    </source>
</evidence>
<dbReference type="Proteomes" id="UP000015101">
    <property type="component" value="Unassembled WGS sequence"/>
</dbReference>
<dbReference type="GO" id="GO:1990246">
    <property type="term" value="C:uniplex complex"/>
    <property type="evidence" value="ECO:0000318"/>
    <property type="project" value="GO_Central"/>
</dbReference>
<dbReference type="FunCoup" id="T1G9E8">
    <property type="interactions" value="135"/>
</dbReference>
<feature type="transmembrane region" description="Helical" evidence="14">
    <location>
        <begin position="26"/>
        <end position="45"/>
    </location>
</feature>
<dbReference type="EMBL" id="KB095858">
    <property type="protein sequence ID" value="ESO10730.1"/>
    <property type="molecule type" value="Genomic_DNA"/>
</dbReference>
<keyword evidence="10 14" id="KW-1133">Transmembrane helix</keyword>
<sequence length="68" mass="7482">MVKPSQRSIVCTESGSVLEKPTRVKFGVLKVLLVVLPSIYVGGIMSRTGAHLLEEHDIFVPENDDDDD</sequence>
<proteinExistence type="inferred from homology"/>
<accession>T1G9E8</accession>
<dbReference type="PANTHER" id="PTHR33904">
    <property type="entry name" value="ESSENTIAL MCU REGULATOR, MITOCHONDRIAL"/>
    <property type="match status" value="1"/>
</dbReference>
<organism evidence="16 17">
    <name type="scientific">Helobdella robusta</name>
    <name type="common">Californian leech</name>
    <dbReference type="NCBI Taxonomy" id="6412"/>
    <lineage>
        <taxon>Eukaryota</taxon>
        <taxon>Metazoa</taxon>
        <taxon>Spiralia</taxon>
        <taxon>Lophotrochozoa</taxon>
        <taxon>Annelida</taxon>
        <taxon>Clitellata</taxon>
        <taxon>Hirudinea</taxon>
        <taxon>Rhynchobdellida</taxon>
        <taxon>Glossiphoniidae</taxon>
        <taxon>Helobdella</taxon>
    </lineage>
</organism>
<evidence type="ECO:0000256" key="12">
    <source>
        <dbReference type="ARBA" id="ARBA00023128"/>
    </source>
</evidence>
<comment type="function">
    <text evidence="14">Essential regulatory subunit of the mitochondrial calcium uniporter complex (uniplex), a complex that mediates calcium uptake into mitochondria.</text>
</comment>
<keyword evidence="17" id="KW-1185">Reference proteome</keyword>
<evidence type="ECO:0000256" key="8">
    <source>
        <dbReference type="ARBA" id="ARBA00022837"/>
    </source>
</evidence>
<evidence type="ECO:0000256" key="2">
    <source>
        <dbReference type="ARBA" id="ARBA00008958"/>
    </source>
</evidence>
<evidence type="ECO:0000256" key="13">
    <source>
        <dbReference type="ARBA" id="ARBA00023136"/>
    </source>
</evidence>
<keyword evidence="7 14" id="KW-0999">Mitochondrion inner membrane</keyword>
<dbReference type="GO" id="GO:0036444">
    <property type="term" value="P:calcium import into the mitochondrion"/>
    <property type="evidence" value="ECO:0000318"/>
    <property type="project" value="GO_Central"/>
</dbReference>
<evidence type="ECO:0000256" key="5">
    <source>
        <dbReference type="ARBA" id="ARBA00022568"/>
    </source>
</evidence>
<evidence type="ECO:0000313" key="17">
    <source>
        <dbReference type="Proteomes" id="UP000015101"/>
    </source>
</evidence>
<dbReference type="InterPro" id="IPR018782">
    <property type="entry name" value="MCU_reg"/>
</dbReference>
<dbReference type="KEGG" id="hro:HELRODRAFT_96981"/>
<dbReference type="OMA" id="NISKHEH"/>
<evidence type="ECO:0000256" key="6">
    <source>
        <dbReference type="ARBA" id="ARBA00022692"/>
    </source>
</evidence>
<comment type="subunit">
    <text evidence="14">Component of the uniplex complex. Interacts (via the transmembrane region) with MCU (via the first transmembrane region); the interaction is direct.</text>
</comment>
<dbReference type="eggNOG" id="KOG4542">
    <property type="taxonomic scope" value="Eukaryota"/>
</dbReference>
<dbReference type="HOGENOM" id="CLU_172921_2_1_1"/>
<dbReference type="EnsemblMetazoa" id="HelroT96981">
    <property type="protein sequence ID" value="HelroP96981"/>
    <property type="gene ID" value="HelroG96981"/>
</dbReference>
<evidence type="ECO:0000256" key="7">
    <source>
        <dbReference type="ARBA" id="ARBA00022792"/>
    </source>
</evidence>
<keyword evidence="8 14" id="KW-0106">Calcium</keyword>
<evidence type="ECO:0000256" key="9">
    <source>
        <dbReference type="ARBA" id="ARBA00022946"/>
    </source>
</evidence>
<evidence type="ECO:0000313" key="16">
    <source>
        <dbReference type="EnsemblMetazoa" id="HelroP96981"/>
    </source>
</evidence>
<evidence type="ECO:0000256" key="1">
    <source>
        <dbReference type="ARBA" id="ARBA00004434"/>
    </source>
</evidence>
<reference evidence="16" key="3">
    <citation type="submission" date="2015-06" db="UniProtKB">
        <authorList>
            <consortium name="EnsemblMetazoa"/>
        </authorList>
    </citation>
    <scope>IDENTIFICATION</scope>
</reference>
<dbReference type="AlphaFoldDB" id="T1G9E8"/>
<dbReference type="GO" id="GO:0051560">
    <property type="term" value="P:mitochondrial calcium ion homeostasis"/>
    <property type="evidence" value="ECO:0000318"/>
    <property type="project" value="GO_Central"/>
</dbReference>
<dbReference type="STRING" id="6412.T1G9E8"/>
<dbReference type="Pfam" id="PF10161">
    <property type="entry name" value="DDDD"/>
    <property type="match status" value="1"/>
</dbReference>
<evidence type="ECO:0000313" key="15">
    <source>
        <dbReference type="EMBL" id="ESO10730.1"/>
    </source>
</evidence>
<keyword evidence="13 14" id="KW-0472">Membrane</keyword>
<name>T1G9E8_HELRO</name>
<keyword evidence="6 14" id="KW-0812">Transmembrane</keyword>
<evidence type="ECO:0000256" key="11">
    <source>
        <dbReference type="ARBA" id="ARBA00023065"/>
    </source>
</evidence>
<evidence type="ECO:0000256" key="14">
    <source>
        <dbReference type="RuleBase" id="RU369077"/>
    </source>
</evidence>
<dbReference type="PANTHER" id="PTHR33904:SF1">
    <property type="entry name" value="ESSENTIAL MCU REGULATOR, MITOCHONDRIAL"/>
    <property type="match status" value="1"/>
</dbReference>
<reference evidence="15 17" key="2">
    <citation type="journal article" date="2013" name="Nature">
        <title>Insights into bilaterian evolution from three spiralian genomes.</title>
        <authorList>
            <person name="Simakov O."/>
            <person name="Marletaz F."/>
            <person name="Cho S.J."/>
            <person name="Edsinger-Gonzales E."/>
            <person name="Havlak P."/>
            <person name="Hellsten U."/>
            <person name="Kuo D.H."/>
            <person name="Larsson T."/>
            <person name="Lv J."/>
            <person name="Arendt D."/>
            <person name="Savage R."/>
            <person name="Osoegawa K."/>
            <person name="de Jong P."/>
            <person name="Grimwood J."/>
            <person name="Chapman J.A."/>
            <person name="Shapiro H."/>
            <person name="Aerts A."/>
            <person name="Otillar R.P."/>
            <person name="Terry A.Y."/>
            <person name="Boore J.L."/>
            <person name="Grigoriev I.V."/>
            <person name="Lindberg D.R."/>
            <person name="Seaver E.C."/>
            <person name="Weisblat D.A."/>
            <person name="Putnam N.H."/>
            <person name="Rokhsar D.S."/>
        </authorList>
    </citation>
    <scope>NUCLEOTIDE SEQUENCE</scope>
</reference>
<reference evidence="17" key="1">
    <citation type="submission" date="2012-12" db="EMBL/GenBank/DDBJ databases">
        <authorList>
            <person name="Hellsten U."/>
            <person name="Grimwood J."/>
            <person name="Chapman J.A."/>
            <person name="Shapiro H."/>
            <person name="Aerts A."/>
            <person name="Otillar R.P."/>
            <person name="Terry A.Y."/>
            <person name="Boore J.L."/>
            <person name="Simakov O."/>
            <person name="Marletaz F."/>
            <person name="Cho S.-J."/>
            <person name="Edsinger-Gonzales E."/>
            <person name="Havlak P."/>
            <person name="Kuo D.-H."/>
            <person name="Larsson T."/>
            <person name="Lv J."/>
            <person name="Arendt D."/>
            <person name="Savage R."/>
            <person name="Osoegawa K."/>
            <person name="de Jong P."/>
            <person name="Lindberg D.R."/>
            <person name="Seaver E.C."/>
            <person name="Weisblat D.A."/>
            <person name="Putnam N.H."/>
            <person name="Grigoriev I.V."/>
            <person name="Rokhsar D.S."/>
        </authorList>
    </citation>
    <scope>NUCLEOTIDE SEQUENCE</scope>
</reference>
<keyword evidence="5 14" id="KW-0109">Calcium transport</keyword>
<keyword evidence="11 14" id="KW-0406">Ion transport</keyword>
<keyword evidence="9 14" id="KW-0809">Transit peptide</keyword>
<gene>
    <name evidence="16" type="primary">20217695</name>
    <name evidence="15" type="ORF">HELRODRAFT_96981</name>
</gene>
<dbReference type="RefSeq" id="XP_009010999.1">
    <property type="nucleotide sequence ID" value="XM_009012751.1"/>
</dbReference>
<evidence type="ECO:0000256" key="4">
    <source>
        <dbReference type="ARBA" id="ARBA00022448"/>
    </source>
</evidence>
<keyword evidence="12 14" id="KW-0496">Mitochondrion</keyword>
<dbReference type="CTD" id="20217695"/>
<dbReference type="InParanoid" id="T1G9E8"/>